<evidence type="ECO:0000313" key="2">
    <source>
        <dbReference type="Proteomes" id="UP001228905"/>
    </source>
</evidence>
<keyword evidence="2" id="KW-1185">Reference proteome</keyword>
<protein>
    <submittedName>
        <fullName evidence="1">CRP-like cAMP-binding protein</fullName>
    </submittedName>
</protein>
<comment type="caution">
    <text evidence="1">The sequence shown here is derived from an EMBL/GenBank/DDBJ whole genome shotgun (WGS) entry which is preliminary data.</text>
</comment>
<proteinExistence type="predicted"/>
<evidence type="ECO:0000313" key="1">
    <source>
        <dbReference type="EMBL" id="MDQ0462429.1"/>
    </source>
</evidence>
<accession>A0ABU0IK99</accession>
<dbReference type="InterPro" id="IPR036390">
    <property type="entry name" value="WH_DNA-bd_sf"/>
</dbReference>
<sequence>MTGEPGSPAQQWAKIEAEQHRLVFRPAHDYVIRAAARLAERHGGDLVQGFVWLALLQACRGAEENPPWTPRPAGPRPLARSLNLPYETVRRKLKRLEAQGLCVQTEDGAFTVDGAALNGPERRALADVELAVLRTIIQRTLTTGVDLLALAQQSGKPAAPSPDPALSAQALTDSFLLRMIEVGGEANGDIVDTYVLGGLNVLNAEVFTYDAELARRYARPDTPPEEGVRAAVTIARLAAELHLPRETVRRRMLHFESLGWVERIAGGYQMSMARMQQPQIMAVGGVIARQFVGLLAGLRQVGAALGEAAPDVEPDSGGWIL</sequence>
<name>A0ABU0IK99_9CAUL</name>
<dbReference type="RefSeq" id="WP_307344733.1">
    <property type="nucleotide sequence ID" value="NZ_JAUSVS010000001.1"/>
</dbReference>
<gene>
    <name evidence="1" type="ORF">QO010_000177</name>
</gene>
<organism evidence="1 2">
    <name type="scientific">Caulobacter ginsengisoli</name>
    <dbReference type="NCBI Taxonomy" id="400775"/>
    <lineage>
        <taxon>Bacteria</taxon>
        <taxon>Pseudomonadati</taxon>
        <taxon>Pseudomonadota</taxon>
        <taxon>Alphaproteobacteria</taxon>
        <taxon>Caulobacterales</taxon>
        <taxon>Caulobacteraceae</taxon>
        <taxon>Caulobacter</taxon>
    </lineage>
</organism>
<dbReference type="SUPFAM" id="SSF46785">
    <property type="entry name" value="Winged helix' DNA-binding domain"/>
    <property type="match status" value="1"/>
</dbReference>
<dbReference type="EMBL" id="JAUSVS010000001">
    <property type="protein sequence ID" value="MDQ0462429.1"/>
    <property type="molecule type" value="Genomic_DNA"/>
</dbReference>
<dbReference type="Proteomes" id="UP001228905">
    <property type="component" value="Unassembled WGS sequence"/>
</dbReference>
<reference evidence="1 2" key="1">
    <citation type="submission" date="2023-07" db="EMBL/GenBank/DDBJ databases">
        <title>Genomic Encyclopedia of Type Strains, Phase IV (KMG-IV): sequencing the most valuable type-strain genomes for metagenomic binning, comparative biology and taxonomic classification.</title>
        <authorList>
            <person name="Goeker M."/>
        </authorList>
    </citation>
    <scope>NUCLEOTIDE SEQUENCE [LARGE SCALE GENOMIC DNA]</scope>
    <source>
        <strain evidence="1 2">DSM 18695</strain>
    </source>
</reference>